<evidence type="ECO:0000313" key="1">
    <source>
        <dbReference type="EMBL" id="EFA9846401.1"/>
    </source>
</evidence>
<evidence type="ECO:0000313" key="2">
    <source>
        <dbReference type="Proteomes" id="UP000523388"/>
    </source>
</evidence>
<dbReference type="AlphaFoldDB" id="A0A0L1BXE3"/>
<sequence>MTENSYPHDYLPLPLMENYSFQAASPLLRTEMASGRARQRRRYTSTPTKATVNWTFTTHPQAMLFEAWYRDVLKDGANWFMMQLQTPLGDLQQFKCRFTDIYQGPTLVAPRYWHYSATLELWSRAVLEGEYGEYPDFIRNSDIIDLAMNREWPET</sequence>
<dbReference type="RefSeq" id="WP_050939768.1">
    <property type="nucleotide sequence ID" value="NZ_AP024123.1"/>
</dbReference>
<reference evidence="1 2" key="1">
    <citation type="submission" date="2018-08" db="EMBL/GenBank/DDBJ databases">
        <authorList>
            <consortium name="GenomeTrakr network: Whole genome sequencing for foodborne pathogen traceback"/>
        </authorList>
    </citation>
    <scope>NUCLEOTIDE SEQUENCE [LARGE SCALE GENOMIC DNA]</scope>
    <source>
        <strain evidence="1 2">AZ-TG102963</strain>
    </source>
</reference>
<protein>
    <submittedName>
        <fullName evidence="1">Uncharacterized protein</fullName>
    </submittedName>
</protein>
<organism evidence="1 2">
    <name type="scientific">Escherichia coli</name>
    <dbReference type="NCBI Taxonomy" id="562"/>
    <lineage>
        <taxon>Bacteria</taxon>
        <taxon>Pseudomonadati</taxon>
        <taxon>Pseudomonadota</taxon>
        <taxon>Gammaproteobacteria</taxon>
        <taxon>Enterobacterales</taxon>
        <taxon>Enterobacteriaceae</taxon>
        <taxon>Escherichia</taxon>
    </lineage>
</organism>
<dbReference type="Proteomes" id="UP000523388">
    <property type="component" value="Unassembled WGS sequence"/>
</dbReference>
<gene>
    <name evidence="1" type="ORF">C1Q91_002802</name>
</gene>
<proteinExistence type="predicted"/>
<comment type="caution">
    <text evidence="1">The sequence shown here is derived from an EMBL/GenBank/DDBJ whole genome shotgun (WGS) entry which is preliminary data.</text>
</comment>
<accession>A0A0L1BXE3</accession>
<name>A0A0L1BXE3_ECOLX</name>
<dbReference type="EMBL" id="AASCJS010000015">
    <property type="protein sequence ID" value="EFA9846401.1"/>
    <property type="molecule type" value="Genomic_DNA"/>
</dbReference>